<keyword evidence="5" id="KW-1185">Reference proteome</keyword>
<evidence type="ECO:0000256" key="1">
    <source>
        <dbReference type="ARBA" id="ARBA00022741"/>
    </source>
</evidence>
<feature type="domain" description="AAA+ ATPase" evidence="3">
    <location>
        <begin position="154"/>
        <end position="301"/>
    </location>
</feature>
<dbReference type="Pfam" id="PF19568">
    <property type="entry name" value="Spore_III_AA"/>
    <property type="match status" value="1"/>
</dbReference>
<dbReference type="SMART" id="SM00382">
    <property type="entry name" value="AAA"/>
    <property type="match status" value="1"/>
</dbReference>
<proteinExistence type="predicted"/>
<dbReference type="NCBIfam" id="TIGR02858">
    <property type="entry name" value="spore_III_AA"/>
    <property type="match status" value="1"/>
</dbReference>
<gene>
    <name evidence="4" type="primary">spoIIIAA</name>
    <name evidence="4" type="ORF">H8696_04745</name>
</gene>
<sequence length="328" mass="35046">MKKYGWQKDLEIYWPDGLRSALGALTGKVAESLEEIRVRMGRPLMVYGGGRDYFISDGGDVSFLAAGAHVVSREEGARLMDALCGHSLYAVEDEMKQGFFTLPGGYRVGLAGKAVSEGGRVRNLTQISGFNIRIPRALEGCADGLMAYLALGSRPLSTLVIAPPQAGKTTLIRDVARQFSDGFGAFPGVKVSIVDERSEIASCAMGMPQNKVGLRSDVLDACPKSEGMMMALRSLSPRVLVCDEIGSSADCDAVREALYAGVAVVVTVHGDGLETVKIRPSLGRLIGEKGFDRYVVLSKSLGPGTVEEILDREGGRLLTRPFRGRGAA</sequence>
<organism evidence="4 5">
    <name type="scientific">Gehongia tenuis</name>
    <dbReference type="NCBI Taxonomy" id="2763655"/>
    <lineage>
        <taxon>Bacteria</taxon>
        <taxon>Bacillati</taxon>
        <taxon>Bacillota</taxon>
        <taxon>Clostridia</taxon>
        <taxon>Christensenellales</taxon>
        <taxon>Christensenellaceae</taxon>
        <taxon>Gehongia</taxon>
    </lineage>
</organism>
<dbReference type="PANTHER" id="PTHR20953">
    <property type="entry name" value="KINASE-RELATED"/>
    <property type="match status" value="1"/>
</dbReference>
<dbReference type="AlphaFoldDB" id="A0A926HNZ9"/>
<dbReference type="EMBL" id="JACRSR010000001">
    <property type="protein sequence ID" value="MBC8531154.1"/>
    <property type="molecule type" value="Genomic_DNA"/>
</dbReference>
<evidence type="ECO:0000313" key="5">
    <source>
        <dbReference type="Proteomes" id="UP000623172"/>
    </source>
</evidence>
<dbReference type="Proteomes" id="UP000623172">
    <property type="component" value="Unassembled WGS sequence"/>
</dbReference>
<accession>A0A926HNZ9</accession>
<reference evidence="4" key="1">
    <citation type="submission" date="2020-08" db="EMBL/GenBank/DDBJ databases">
        <title>Genome public.</title>
        <authorList>
            <person name="Liu C."/>
            <person name="Sun Q."/>
        </authorList>
    </citation>
    <scope>NUCLEOTIDE SEQUENCE</scope>
    <source>
        <strain evidence="4">NSJ-53</strain>
    </source>
</reference>
<comment type="caution">
    <text evidence="4">The sequence shown here is derived from an EMBL/GenBank/DDBJ whole genome shotgun (WGS) entry which is preliminary data.</text>
</comment>
<dbReference type="InterPro" id="IPR027417">
    <property type="entry name" value="P-loop_NTPase"/>
</dbReference>
<dbReference type="GO" id="GO:0005524">
    <property type="term" value="F:ATP binding"/>
    <property type="evidence" value="ECO:0007669"/>
    <property type="project" value="UniProtKB-KW"/>
</dbReference>
<dbReference type="InterPro" id="IPR003593">
    <property type="entry name" value="AAA+_ATPase"/>
</dbReference>
<dbReference type="InterPro" id="IPR045735">
    <property type="entry name" value="Spore_III_AA_AAA+_ATPase"/>
</dbReference>
<evidence type="ECO:0000256" key="2">
    <source>
        <dbReference type="ARBA" id="ARBA00022840"/>
    </source>
</evidence>
<evidence type="ECO:0000313" key="4">
    <source>
        <dbReference type="EMBL" id="MBC8531154.1"/>
    </source>
</evidence>
<keyword evidence="1" id="KW-0547">Nucleotide-binding</keyword>
<dbReference type="Gene3D" id="3.40.50.300">
    <property type="entry name" value="P-loop containing nucleotide triphosphate hydrolases"/>
    <property type="match status" value="1"/>
</dbReference>
<keyword evidence="2" id="KW-0067">ATP-binding</keyword>
<protein>
    <submittedName>
        <fullName evidence="4">Stage III sporulation protein AA</fullName>
    </submittedName>
</protein>
<evidence type="ECO:0000259" key="3">
    <source>
        <dbReference type="SMART" id="SM00382"/>
    </source>
</evidence>
<dbReference type="PANTHER" id="PTHR20953:SF3">
    <property type="entry name" value="P-LOOP CONTAINING NUCLEOSIDE TRIPHOSPHATE HYDROLASES SUPERFAMILY PROTEIN"/>
    <property type="match status" value="1"/>
</dbReference>
<dbReference type="InterPro" id="IPR014217">
    <property type="entry name" value="Spore_III_AA"/>
</dbReference>
<dbReference type="RefSeq" id="WP_249315248.1">
    <property type="nucleotide sequence ID" value="NZ_JACRSR010000001.1"/>
</dbReference>
<dbReference type="SUPFAM" id="SSF52540">
    <property type="entry name" value="P-loop containing nucleoside triphosphate hydrolases"/>
    <property type="match status" value="1"/>
</dbReference>
<name>A0A926HNZ9_9FIRM</name>